<reference evidence="1 2" key="1">
    <citation type="submission" date="2023-12" db="EMBL/GenBank/DDBJ databases">
        <title>Baltic Sea Cyanobacteria.</title>
        <authorList>
            <person name="Delbaje E."/>
            <person name="Fewer D.P."/>
            <person name="Shishido T.K."/>
        </authorList>
    </citation>
    <scope>NUCLEOTIDE SEQUENCE [LARGE SCALE GENOMIC DNA]</scope>
    <source>
        <strain evidence="1 2">UHCC-0300</strain>
    </source>
</reference>
<protein>
    <submittedName>
        <fullName evidence="1">Uncharacterized protein</fullName>
    </submittedName>
</protein>
<accession>A0ABU5UJL2</accession>
<dbReference type="RefSeq" id="WP_323198008.1">
    <property type="nucleotide sequence ID" value="NZ_JAYGHG010000057.1"/>
</dbReference>
<comment type="caution">
    <text evidence="1">The sequence shown here is derived from an EMBL/GenBank/DDBJ whole genome shotgun (WGS) entry which is preliminary data.</text>
</comment>
<organism evidence="1 2">
    <name type="scientific">Nodularia harveyana UHCC-0300</name>
    <dbReference type="NCBI Taxonomy" id="2974287"/>
    <lineage>
        <taxon>Bacteria</taxon>
        <taxon>Bacillati</taxon>
        <taxon>Cyanobacteriota</taxon>
        <taxon>Cyanophyceae</taxon>
        <taxon>Nostocales</taxon>
        <taxon>Nodulariaceae</taxon>
        <taxon>Nodularia</taxon>
    </lineage>
</organism>
<proteinExistence type="predicted"/>
<dbReference type="EMBL" id="JAYGHG010000057">
    <property type="protein sequence ID" value="MEA5583712.1"/>
    <property type="molecule type" value="Genomic_DNA"/>
</dbReference>
<evidence type="ECO:0000313" key="2">
    <source>
        <dbReference type="Proteomes" id="UP001302120"/>
    </source>
</evidence>
<evidence type="ECO:0000313" key="1">
    <source>
        <dbReference type="EMBL" id="MEA5583712.1"/>
    </source>
</evidence>
<keyword evidence="2" id="KW-1185">Reference proteome</keyword>
<dbReference type="Proteomes" id="UP001302120">
    <property type="component" value="Unassembled WGS sequence"/>
</dbReference>
<sequence>MIDAIIHEWHESAIAISSPELAAAFNGQADEIPLTQPSISGGG</sequence>
<gene>
    <name evidence="1" type="ORF">VB620_20510</name>
</gene>
<name>A0ABU5UJL2_9CYAN</name>